<dbReference type="AlphaFoldDB" id="A0A0N4U833"/>
<proteinExistence type="predicted"/>
<dbReference type="Proteomes" id="UP000274756">
    <property type="component" value="Unassembled WGS sequence"/>
</dbReference>
<reference evidence="1 3" key="2">
    <citation type="submission" date="2018-11" db="EMBL/GenBank/DDBJ databases">
        <authorList>
            <consortium name="Pathogen Informatics"/>
        </authorList>
    </citation>
    <scope>NUCLEOTIDE SEQUENCE [LARGE SCALE GENOMIC DNA]</scope>
</reference>
<keyword evidence="3" id="KW-1185">Reference proteome</keyword>
<evidence type="ECO:0000313" key="2">
    <source>
        <dbReference type="Proteomes" id="UP000038040"/>
    </source>
</evidence>
<protein>
    <submittedName>
        <fullName evidence="4">PH domain-containing protein</fullName>
    </submittedName>
</protein>
<dbReference type="WBParaSite" id="DME_0000317901-mRNA-1">
    <property type="protein sequence ID" value="DME_0000317901-mRNA-1"/>
    <property type="gene ID" value="DME_0000317901"/>
</dbReference>
<evidence type="ECO:0000313" key="3">
    <source>
        <dbReference type="Proteomes" id="UP000274756"/>
    </source>
</evidence>
<evidence type="ECO:0000313" key="1">
    <source>
        <dbReference type="EMBL" id="VDN57365.1"/>
    </source>
</evidence>
<sequence length="98" mass="11509">NLSGGKATNGNDEINKDVLNLITVGLLGGYAIRKIKAYNDRIFLSRYRRSYWLGTRYFFMDNLYYLKTRDTCIFYLNTTERENLEYEDGLPIDAVVYQ</sequence>
<name>A0A0N4U833_DRAME</name>
<dbReference type="Proteomes" id="UP000038040">
    <property type="component" value="Unplaced"/>
</dbReference>
<accession>A0A0N4U833</accession>
<reference evidence="4" key="1">
    <citation type="submission" date="2017-02" db="UniProtKB">
        <authorList>
            <consortium name="WormBaseParasite"/>
        </authorList>
    </citation>
    <scope>IDENTIFICATION</scope>
</reference>
<dbReference type="OrthoDB" id="5831507at2759"/>
<dbReference type="EMBL" id="UYYG01001160">
    <property type="protein sequence ID" value="VDN57365.1"/>
    <property type="molecule type" value="Genomic_DNA"/>
</dbReference>
<organism evidence="2 4">
    <name type="scientific">Dracunculus medinensis</name>
    <name type="common">Guinea worm</name>
    <dbReference type="NCBI Taxonomy" id="318479"/>
    <lineage>
        <taxon>Eukaryota</taxon>
        <taxon>Metazoa</taxon>
        <taxon>Ecdysozoa</taxon>
        <taxon>Nematoda</taxon>
        <taxon>Chromadorea</taxon>
        <taxon>Rhabditida</taxon>
        <taxon>Spirurina</taxon>
        <taxon>Dracunculoidea</taxon>
        <taxon>Dracunculidae</taxon>
        <taxon>Dracunculus</taxon>
    </lineage>
</organism>
<evidence type="ECO:0000313" key="4">
    <source>
        <dbReference type="WBParaSite" id="DME_0000317901-mRNA-1"/>
    </source>
</evidence>
<gene>
    <name evidence="1" type="ORF">DME_LOCUS7338</name>
</gene>